<feature type="compositionally biased region" description="Basic and acidic residues" evidence="2">
    <location>
        <begin position="155"/>
        <end position="166"/>
    </location>
</feature>
<evidence type="ECO:0000313" key="4">
    <source>
        <dbReference type="EMBL" id="KDP38263.1"/>
    </source>
</evidence>
<reference evidence="4 5" key="1">
    <citation type="journal article" date="2014" name="PLoS ONE">
        <title>Global Analysis of Gene Expression Profiles in Physic Nut (Jatropha curcas L.) Seedlings Exposed to Salt Stress.</title>
        <authorList>
            <person name="Zhang L."/>
            <person name="Zhang C."/>
            <person name="Wu P."/>
            <person name="Chen Y."/>
            <person name="Li M."/>
            <person name="Jiang H."/>
            <person name="Wu G."/>
        </authorList>
    </citation>
    <scope>NUCLEOTIDE SEQUENCE [LARGE SCALE GENOMIC DNA]</scope>
    <source>
        <strain evidence="5">cv. GZQX0401</strain>
        <tissue evidence="4">Young leaves</tissue>
    </source>
</reference>
<dbReference type="STRING" id="180498.A0A067KTJ6"/>
<dbReference type="PROSITE" id="PS00141">
    <property type="entry name" value="ASP_PROTEASE"/>
    <property type="match status" value="1"/>
</dbReference>
<evidence type="ECO:0000256" key="2">
    <source>
        <dbReference type="SAM" id="MobiDB-lite"/>
    </source>
</evidence>
<dbReference type="GO" id="GO:0006508">
    <property type="term" value="P:proteolysis"/>
    <property type="evidence" value="ECO:0007669"/>
    <property type="project" value="InterPro"/>
</dbReference>
<dbReference type="OrthoDB" id="2747330at2759"/>
<dbReference type="GO" id="GO:0004190">
    <property type="term" value="F:aspartic-type endopeptidase activity"/>
    <property type="evidence" value="ECO:0007669"/>
    <property type="project" value="InterPro"/>
</dbReference>
<dbReference type="InterPro" id="IPR032861">
    <property type="entry name" value="TAXi_N"/>
</dbReference>
<dbReference type="Gene3D" id="2.40.70.10">
    <property type="entry name" value="Acid Proteases"/>
    <property type="match status" value="1"/>
</dbReference>
<dbReference type="InterPro" id="IPR021109">
    <property type="entry name" value="Peptidase_aspartic_dom_sf"/>
</dbReference>
<dbReference type="AlphaFoldDB" id="A0A067KTJ6"/>
<dbReference type="PANTHER" id="PTHR13683">
    <property type="entry name" value="ASPARTYL PROTEASES"/>
    <property type="match status" value="1"/>
</dbReference>
<name>A0A067KTJ6_JATCU</name>
<evidence type="ECO:0000313" key="5">
    <source>
        <dbReference type="Proteomes" id="UP000027138"/>
    </source>
</evidence>
<dbReference type="InterPro" id="IPR033121">
    <property type="entry name" value="PEPTIDASE_A1"/>
</dbReference>
<gene>
    <name evidence="4" type="ORF">JCGZ_05797</name>
</gene>
<comment type="similarity">
    <text evidence="1">Belongs to the peptidase A1 family.</text>
</comment>
<evidence type="ECO:0000259" key="3">
    <source>
        <dbReference type="PROSITE" id="PS51767"/>
    </source>
</evidence>
<dbReference type="Pfam" id="PF14543">
    <property type="entry name" value="TAXi_N"/>
    <property type="match status" value="1"/>
</dbReference>
<dbReference type="SUPFAM" id="SSF50630">
    <property type="entry name" value="Acid proteases"/>
    <property type="match status" value="1"/>
</dbReference>
<sequence length="166" mass="18453">MTPADFSVISGIPFRIRPIELYDDWRVDISSDRMVELIGTDLPRTVEPGSATPTLSISRPASSDGAQQKWRKAMLSSMMLSKVGSSLVFPLHGNVYPAGYYNVTLNIGQPSKPYFLDVDTGSDLTWLQCDAPCRQCTEAPGEHKCEDPEQCAKPPLDDERGRRPRH</sequence>
<evidence type="ECO:0000256" key="1">
    <source>
        <dbReference type="ARBA" id="ARBA00007447"/>
    </source>
</evidence>
<feature type="region of interest" description="Disordered" evidence="2">
    <location>
        <begin position="138"/>
        <end position="166"/>
    </location>
</feature>
<dbReference type="PANTHER" id="PTHR13683:SF800">
    <property type="entry name" value="EUKARYOTIC ASPARTYL PROTEASE FAMILY PROTEIN"/>
    <property type="match status" value="1"/>
</dbReference>
<dbReference type="PROSITE" id="PS51767">
    <property type="entry name" value="PEPTIDASE_A1"/>
    <property type="match status" value="1"/>
</dbReference>
<feature type="domain" description="Peptidase A1" evidence="3">
    <location>
        <begin position="101"/>
        <end position="166"/>
    </location>
</feature>
<proteinExistence type="inferred from homology"/>
<dbReference type="InterPro" id="IPR001461">
    <property type="entry name" value="Aspartic_peptidase_A1"/>
</dbReference>
<organism evidence="4 5">
    <name type="scientific">Jatropha curcas</name>
    <name type="common">Barbados nut</name>
    <dbReference type="NCBI Taxonomy" id="180498"/>
    <lineage>
        <taxon>Eukaryota</taxon>
        <taxon>Viridiplantae</taxon>
        <taxon>Streptophyta</taxon>
        <taxon>Embryophyta</taxon>
        <taxon>Tracheophyta</taxon>
        <taxon>Spermatophyta</taxon>
        <taxon>Magnoliopsida</taxon>
        <taxon>eudicotyledons</taxon>
        <taxon>Gunneridae</taxon>
        <taxon>Pentapetalae</taxon>
        <taxon>rosids</taxon>
        <taxon>fabids</taxon>
        <taxon>Malpighiales</taxon>
        <taxon>Euphorbiaceae</taxon>
        <taxon>Crotonoideae</taxon>
        <taxon>Jatropheae</taxon>
        <taxon>Jatropha</taxon>
    </lineage>
</organism>
<accession>A0A067KTJ6</accession>
<protein>
    <recommendedName>
        <fullName evidence="3">Peptidase A1 domain-containing protein</fullName>
    </recommendedName>
</protein>
<dbReference type="InterPro" id="IPR001969">
    <property type="entry name" value="Aspartic_peptidase_AS"/>
</dbReference>
<dbReference type="EMBL" id="KK914369">
    <property type="protein sequence ID" value="KDP38263.1"/>
    <property type="molecule type" value="Genomic_DNA"/>
</dbReference>
<dbReference type="Proteomes" id="UP000027138">
    <property type="component" value="Unassembled WGS sequence"/>
</dbReference>
<keyword evidence="5" id="KW-1185">Reference proteome</keyword>